<proteinExistence type="predicted"/>
<dbReference type="Proteomes" id="UP000285146">
    <property type="component" value="Unassembled WGS sequence"/>
</dbReference>
<reference evidence="2 3" key="1">
    <citation type="submission" date="2015-09" db="EMBL/GenBank/DDBJ databases">
        <title>Host preference determinants of Valsa canker pathogens revealed by comparative genomics.</title>
        <authorList>
            <person name="Yin Z."/>
            <person name="Huang L."/>
        </authorList>
    </citation>
    <scope>NUCLEOTIDE SEQUENCE [LARGE SCALE GENOMIC DNA]</scope>
    <source>
        <strain evidence="2 3">SXYLt</strain>
    </source>
</reference>
<protein>
    <submittedName>
        <fullName evidence="2">Uncharacterized protein</fullName>
    </submittedName>
</protein>
<keyword evidence="1" id="KW-0812">Transmembrane</keyword>
<keyword evidence="1" id="KW-0472">Membrane</keyword>
<accession>A0A423W4A6</accession>
<gene>
    <name evidence="2" type="ORF">VPNG_08596</name>
</gene>
<keyword evidence="3" id="KW-1185">Reference proteome</keyword>
<name>A0A423W4A6_9PEZI</name>
<dbReference type="EMBL" id="LKEB01000062">
    <property type="protein sequence ID" value="ROV98159.1"/>
    <property type="molecule type" value="Genomic_DNA"/>
</dbReference>
<comment type="caution">
    <text evidence="2">The sequence shown here is derived from an EMBL/GenBank/DDBJ whole genome shotgun (WGS) entry which is preliminary data.</text>
</comment>
<keyword evidence="1" id="KW-1133">Transmembrane helix</keyword>
<organism evidence="2 3">
    <name type="scientific">Cytospora leucostoma</name>
    <dbReference type="NCBI Taxonomy" id="1230097"/>
    <lineage>
        <taxon>Eukaryota</taxon>
        <taxon>Fungi</taxon>
        <taxon>Dikarya</taxon>
        <taxon>Ascomycota</taxon>
        <taxon>Pezizomycotina</taxon>
        <taxon>Sordariomycetes</taxon>
        <taxon>Sordariomycetidae</taxon>
        <taxon>Diaporthales</taxon>
        <taxon>Cytosporaceae</taxon>
        <taxon>Cytospora</taxon>
    </lineage>
</organism>
<sequence length="89" mass="10300">MREESLPQELRRRRDDLVGFRDDDDDAPLEEELLQTYVPLTRVPLAREPVIYVRASPFGGRPGPRDRAMHHHVLMLLALVLMVLTILSK</sequence>
<evidence type="ECO:0000256" key="1">
    <source>
        <dbReference type="SAM" id="Phobius"/>
    </source>
</evidence>
<dbReference type="AlphaFoldDB" id="A0A423W4A6"/>
<evidence type="ECO:0000313" key="2">
    <source>
        <dbReference type="EMBL" id="ROV98159.1"/>
    </source>
</evidence>
<feature type="transmembrane region" description="Helical" evidence="1">
    <location>
        <begin position="69"/>
        <end position="87"/>
    </location>
</feature>
<dbReference type="InParanoid" id="A0A423W4A6"/>
<evidence type="ECO:0000313" key="3">
    <source>
        <dbReference type="Proteomes" id="UP000285146"/>
    </source>
</evidence>